<dbReference type="Proteomes" id="UP001428817">
    <property type="component" value="Unassembled WGS sequence"/>
</dbReference>
<evidence type="ECO:0000313" key="3">
    <source>
        <dbReference type="EMBL" id="GAA5154420.1"/>
    </source>
</evidence>
<accession>A0ABP9PYQ3</accession>
<dbReference type="InterPro" id="IPR002789">
    <property type="entry name" value="HerA_central"/>
</dbReference>
<dbReference type="InterPro" id="IPR027417">
    <property type="entry name" value="P-loop_NTPase"/>
</dbReference>
<keyword evidence="4" id="KW-1185">Reference proteome</keyword>
<dbReference type="EMBL" id="BAABJP010000008">
    <property type="protein sequence ID" value="GAA5154420.1"/>
    <property type="molecule type" value="Genomic_DNA"/>
</dbReference>
<reference evidence="4" key="1">
    <citation type="journal article" date="2019" name="Int. J. Syst. Evol. Microbiol.">
        <title>The Global Catalogue of Microorganisms (GCM) 10K type strain sequencing project: providing services to taxonomists for standard genome sequencing and annotation.</title>
        <authorList>
            <consortium name="The Broad Institute Genomics Platform"/>
            <consortium name="The Broad Institute Genome Sequencing Center for Infectious Disease"/>
            <person name="Wu L."/>
            <person name="Ma J."/>
        </authorList>
    </citation>
    <scope>NUCLEOTIDE SEQUENCE [LARGE SCALE GENOMIC DNA]</scope>
    <source>
        <strain evidence="4">JCM 18303</strain>
    </source>
</reference>
<evidence type="ECO:0000313" key="4">
    <source>
        <dbReference type="Proteomes" id="UP001428817"/>
    </source>
</evidence>
<gene>
    <name evidence="3" type="ORF">GCM10023321_26210</name>
</gene>
<feature type="compositionally biased region" description="Basic and acidic residues" evidence="1">
    <location>
        <begin position="785"/>
        <end position="794"/>
    </location>
</feature>
<dbReference type="RefSeq" id="WP_185061586.1">
    <property type="nucleotide sequence ID" value="NZ_BAABJP010000008.1"/>
</dbReference>
<organism evidence="3 4">
    <name type="scientific">Pseudonocardia eucalypti</name>
    <dbReference type="NCBI Taxonomy" id="648755"/>
    <lineage>
        <taxon>Bacteria</taxon>
        <taxon>Bacillati</taxon>
        <taxon>Actinomycetota</taxon>
        <taxon>Actinomycetes</taxon>
        <taxon>Pseudonocardiales</taxon>
        <taxon>Pseudonocardiaceae</taxon>
        <taxon>Pseudonocardia</taxon>
    </lineage>
</organism>
<dbReference type="SUPFAM" id="SSF52540">
    <property type="entry name" value="P-loop containing nucleoside triphosphate hydrolases"/>
    <property type="match status" value="1"/>
</dbReference>
<dbReference type="Pfam" id="PF01935">
    <property type="entry name" value="DUF87"/>
    <property type="match status" value="1"/>
</dbReference>
<evidence type="ECO:0000259" key="2">
    <source>
        <dbReference type="Pfam" id="PF01935"/>
    </source>
</evidence>
<name>A0ABP9PYQ3_9PSEU</name>
<feature type="region of interest" description="Disordered" evidence="1">
    <location>
        <begin position="586"/>
        <end position="609"/>
    </location>
</feature>
<dbReference type="Gene3D" id="3.40.50.300">
    <property type="entry name" value="P-loop containing nucleotide triphosphate hydrolases"/>
    <property type="match status" value="2"/>
</dbReference>
<feature type="region of interest" description="Disordered" evidence="1">
    <location>
        <begin position="785"/>
        <end position="808"/>
    </location>
</feature>
<comment type="caution">
    <text evidence="3">The sequence shown here is derived from an EMBL/GenBank/DDBJ whole genome shotgun (WGS) entry which is preliminary data.</text>
</comment>
<proteinExistence type="predicted"/>
<evidence type="ECO:0000256" key="1">
    <source>
        <dbReference type="SAM" id="MobiDB-lite"/>
    </source>
</evidence>
<feature type="domain" description="Helicase HerA central" evidence="2">
    <location>
        <begin position="21"/>
        <end position="77"/>
    </location>
</feature>
<protein>
    <recommendedName>
        <fullName evidence="2">Helicase HerA central domain-containing protein</fullName>
    </recommendedName>
</protein>
<sequence>MKAYQTLVGTEGPDGCLLGHTGEGSPVYLGAEHRTAHVALIGKTRFGKTTVLEHLIRDDLIAGTGTIVLDPHGDLATRIVEVAPPEALERITVVELGMGTSFGLNLYESPHDDSLNVDRVVGNVIEVFKKLFLDERNFYPVIDEGLRNSAYVVIANGHTLNEVPLLFTDRHFLQRSLHTVTNSTVLSFWEEYQGLPPRERREVRWPVLNKVNRFLGSDAIRYMVAQQKTTVPFDGALDRGQCLIFRLSGDVLDRDTADFLGMAFLANLGNAVARRAGRSTSARPRVHVYLDEYGRFATRTTDRMLEEFGKYEIGMTVAHQNLERVGGRPASAASLIMFQLDGEDAPRMSLHLDTTPKRTKRVVKLRTVPEYENVTHTEWESADHETQYRTLTKLTEAIEAMLAVARRRLELFRTGVEMRRECASETSCPCGCGDHMLARSGDATKYISSMLGDWRGYIGGNKQWAIGRTDHMLFNPRRDYFAEHMVARVRSGETVTVGGLRTLAKLPKSWHRGWKEAEKHVYEVYRLPADAADHAWLVVGLKEHAKRFAQGKGDREWLEGIADELCTMLRTVYEEKNFFMRATPLSTDDVERNGPKPPAQGTERDGTYPRWPGSHWAVTDFKEGIGWLILKTFEIARLRDRASALLDEKRQEADEFRRKHERVWTEKVLRGHKAVRDTERTTRPAIHFVQGREREYQQIHISEPSVYDEIEELDQTHADRAAEIATELSSLPKYVAYCKLLDQNGNPHEYRVTARKPAESIGAHRLTEVTSRSLQQYARAWSDVQREIDARRNPSEPAGPPITRRPRR</sequence>